<sequence length="221" mass="25728">MASGAIFVYFYPFFGDRKKISHALNGYYDIGALIVVLIRLAINMNDTNENPIYELKPEINFCTCGCEARLIKERSAESEKGKLRYVVRCLDEICGHQGRYTQYPWQAILEWNKSPMSEFPEDFRIPFMTFAGMGGEDIRQKLNVVRIELEQKIKQLRAEKVSGNNEEMKISRLRLMWVIYAQSWAKLKFPREDELNPPERKVNRDEPAQEAEVPQSHAQEA</sequence>
<gene>
    <name evidence="3" type="ORF">Kalk_05945</name>
</gene>
<organism evidence="3 4">
    <name type="scientific">Ketobacter alkanivorans</name>
    <dbReference type="NCBI Taxonomy" id="1917421"/>
    <lineage>
        <taxon>Bacteria</taxon>
        <taxon>Pseudomonadati</taxon>
        <taxon>Pseudomonadota</taxon>
        <taxon>Gammaproteobacteria</taxon>
        <taxon>Pseudomonadales</taxon>
        <taxon>Ketobacteraceae</taxon>
        <taxon>Ketobacter</taxon>
    </lineage>
</organism>
<keyword evidence="1" id="KW-0175">Coiled coil</keyword>
<dbReference type="KEGG" id="kak:Kalk_05945"/>
<protein>
    <submittedName>
        <fullName evidence="3">Uncharacterized protein</fullName>
    </submittedName>
</protein>
<evidence type="ECO:0000313" key="3">
    <source>
        <dbReference type="EMBL" id="AUM11990.1"/>
    </source>
</evidence>
<feature type="compositionally biased region" description="Basic and acidic residues" evidence="2">
    <location>
        <begin position="192"/>
        <end position="207"/>
    </location>
</feature>
<keyword evidence="4" id="KW-1185">Reference proteome</keyword>
<dbReference type="AlphaFoldDB" id="A0A2K9LIC2"/>
<dbReference type="EMBL" id="CP022684">
    <property type="protein sequence ID" value="AUM11990.1"/>
    <property type="molecule type" value="Genomic_DNA"/>
</dbReference>
<evidence type="ECO:0000256" key="2">
    <source>
        <dbReference type="SAM" id="MobiDB-lite"/>
    </source>
</evidence>
<accession>A0A2K9LIC2</accession>
<evidence type="ECO:0000313" key="4">
    <source>
        <dbReference type="Proteomes" id="UP000235116"/>
    </source>
</evidence>
<feature type="region of interest" description="Disordered" evidence="2">
    <location>
        <begin position="192"/>
        <end position="221"/>
    </location>
</feature>
<proteinExistence type="predicted"/>
<evidence type="ECO:0000256" key="1">
    <source>
        <dbReference type="SAM" id="Coils"/>
    </source>
</evidence>
<reference evidence="4" key="1">
    <citation type="submission" date="2017-08" db="EMBL/GenBank/DDBJ databases">
        <title>Direct submision.</title>
        <authorList>
            <person name="Kim S.-J."/>
            <person name="Rhee S.-K."/>
        </authorList>
    </citation>
    <scope>NUCLEOTIDE SEQUENCE [LARGE SCALE GENOMIC DNA]</scope>
    <source>
        <strain evidence="4">GI5</strain>
    </source>
</reference>
<name>A0A2K9LIC2_9GAMM</name>
<feature type="coiled-coil region" evidence="1">
    <location>
        <begin position="139"/>
        <end position="166"/>
    </location>
</feature>
<dbReference type="Proteomes" id="UP000235116">
    <property type="component" value="Chromosome"/>
</dbReference>